<dbReference type="EMBL" id="JNAR01000002">
    <property type="protein sequence ID" value="KGG10526.1"/>
    <property type="molecule type" value="Genomic_DNA"/>
</dbReference>
<dbReference type="PRINTS" id="PR01713">
    <property type="entry name" value="NUCEPIMERASE"/>
</dbReference>
<sequence length="348" mass="40095">MTIKDINIVVTGAAGFIGAAFVERLLSEGIRVIGIDNLNNYYNILLKQKRIEKIENKDTRNLWKFAKVDLKDKKKINEIFEKYNPQVVVNLAAQAGVRYSIDNPISCIESNLLGFVNILEACRNYKVNHLIYASSSSVYGGNKLLPFSESDNVDHPLSVYAATKKSNEMLAHSYSHLFQIPCTGLRFFTVYGPFGRPDMAPMIFADSILRNKKINVFNNGDMSRDFTYIDDVVDAIYRCCFKQTFSNKSFYDKRPDPSTSFAPHRIFNVGSNNPINLLNFIERLEFEFGIKAFKRMKPMQMGDVKSTFANVNKLRNWVDYKPNTSFEKGIHNFASWYKEYFESDYYKQ</sequence>
<dbReference type="RefSeq" id="WP_032518311.1">
    <property type="nucleotide sequence ID" value="NZ_JNAR01000002.1"/>
</dbReference>
<dbReference type="Gene3D" id="3.40.50.720">
    <property type="entry name" value="NAD(P)-binding Rossmann-like Domain"/>
    <property type="match status" value="1"/>
</dbReference>
<dbReference type="Pfam" id="PF01370">
    <property type="entry name" value="Epimerase"/>
    <property type="match status" value="1"/>
</dbReference>
<accession>A0A0A2B9J8</accession>
<dbReference type="InterPro" id="IPR001509">
    <property type="entry name" value="Epimerase_deHydtase"/>
</dbReference>
<dbReference type="PANTHER" id="PTHR43574">
    <property type="entry name" value="EPIMERASE-RELATED"/>
    <property type="match status" value="1"/>
</dbReference>
<evidence type="ECO:0000256" key="1">
    <source>
        <dbReference type="ARBA" id="ARBA00023027"/>
    </source>
</evidence>
<name>A0A0A2B9J8_PROMR</name>
<dbReference type="Gene3D" id="3.90.25.10">
    <property type="entry name" value="UDP-galactose 4-epimerase, domain 1"/>
    <property type="match status" value="1"/>
</dbReference>
<gene>
    <name evidence="3" type="ORF">EV01_0154</name>
</gene>
<reference evidence="4" key="1">
    <citation type="journal article" date="2014" name="Sci. Data">
        <title>Genomes of diverse isolates of the marine cyanobacterium Prochlorococcus.</title>
        <authorList>
            <person name="Biller S."/>
            <person name="Berube P."/>
            <person name="Thompson J."/>
            <person name="Kelly L."/>
            <person name="Roggensack S."/>
            <person name="Awad L."/>
            <person name="Roache-Johnson K."/>
            <person name="Ding H."/>
            <person name="Giovannoni S.J."/>
            <person name="Moore L.R."/>
            <person name="Chisholm S.W."/>
        </authorList>
    </citation>
    <scope>NUCLEOTIDE SEQUENCE [LARGE SCALE GENOMIC DNA]</scope>
</reference>
<comment type="caution">
    <text evidence="3">The sequence shown here is derived from an EMBL/GenBank/DDBJ whole genome shotgun (WGS) entry which is preliminary data.</text>
</comment>
<proteinExistence type="predicted"/>
<protein>
    <submittedName>
        <fullName evidence="3">Putative nucleotide sugar epimerase</fullName>
    </submittedName>
</protein>
<dbReference type="Proteomes" id="UP000030481">
    <property type="component" value="Unassembled WGS sequence"/>
</dbReference>
<dbReference type="AlphaFoldDB" id="A0A0A2B9J8"/>
<feature type="domain" description="NAD-dependent epimerase/dehydratase" evidence="2">
    <location>
        <begin position="8"/>
        <end position="238"/>
    </location>
</feature>
<dbReference type="InterPro" id="IPR036291">
    <property type="entry name" value="NAD(P)-bd_dom_sf"/>
</dbReference>
<evidence type="ECO:0000259" key="2">
    <source>
        <dbReference type="Pfam" id="PF01370"/>
    </source>
</evidence>
<evidence type="ECO:0000313" key="4">
    <source>
        <dbReference type="Proteomes" id="UP000030481"/>
    </source>
</evidence>
<organism evidence="3 4">
    <name type="scientific">Prochlorococcus marinus str. MIT 9401</name>
    <dbReference type="NCBI Taxonomy" id="167551"/>
    <lineage>
        <taxon>Bacteria</taxon>
        <taxon>Bacillati</taxon>
        <taxon>Cyanobacteriota</taxon>
        <taxon>Cyanophyceae</taxon>
        <taxon>Synechococcales</taxon>
        <taxon>Prochlorococcaceae</taxon>
        <taxon>Prochlorococcus</taxon>
    </lineage>
</organism>
<keyword evidence="1" id="KW-0520">NAD</keyword>
<dbReference type="SUPFAM" id="SSF51735">
    <property type="entry name" value="NAD(P)-binding Rossmann-fold domains"/>
    <property type="match status" value="1"/>
</dbReference>
<evidence type="ECO:0000313" key="3">
    <source>
        <dbReference type="EMBL" id="KGG10526.1"/>
    </source>
</evidence>